<evidence type="ECO:0000313" key="4">
    <source>
        <dbReference type="EMBL" id="WPB06080.1"/>
    </source>
</evidence>
<dbReference type="AlphaFoldDB" id="A0A2G5HGR5"/>
<dbReference type="EMBL" id="CP134190">
    <property type="protein sequence ID" value="WPB06080.1"/>
    <property type="molecule type" value="Genomic_DNA"/>
</dbReference>
<sequence length="583" mass="66032">MRLLNTKNLEVRRFPDADGHTPPYAILSHCWSANEDDEVLLVDIQNGTAETKKAYPKLAAAMKRAREWKGREFEWIWCDTCCINKDSSAELSEAINSMYTWYAESEVCFAYLEDVDFESPRKLQESKWFTRGWTLQELIAPSELIFYDKNWNRVGSKTFSAICSMVSERTGISEDILIAPGSLQSVSIAQRMSWAADRRTTRPEDKAYCLMGIFQVNMPMLYGEGAVNAFHRLQEQIMKESNDHSIFAWTANVGSDSTGRHGLLADSPDAFAERSNIIGYADWEDEQPFQPSNRGLRINFHLTPVGDGTYYAALNCPIPSPQRGYFGFTCIKLEKLDSGINQYSRVQCDQIFGLEVRSNRPSIVYVRQKISGQDADALMPWHFFQPRDLHFSSDIYDLMHLAHFPLDPADQQHAPRPTVKPWIAAAQASAFQIIKRAGRLSAVMFLQRRTDNSRLAILLGSIGDTQVGFDIAPIQDMSMSITEIEQTMRLQPAGTHMEAGSHKVRIDVTVRIDVPRKLYLLDIVVDGKAEPVDLIDFRPPPCTVPDAVHEVVNDIVSDVQYVATDVSLRPRSVFRRVTKSSKR</sequence>
<accession>A0A2G5HGR5</accession>
<evidence type="ECO:0000313" key="5">
    <source>
        <dbReference type="Proteomes" id="UP000230605"/>
    </source>
</evidence>
<proteinExistence type="predicted"/>
<dbReference type="InterPro" id="IPR010730">
    <property type="entry name" value="HET"/>
</dbReference>
<dbReference type="InterPro" id="IPR058525">
    <property type="entry name" value="DUF8212"/>
</dbReference>
<protein>
    <submittedName>
        <fullName evidence="3">Vegetative incompatibility protein HET-E-1</fullName>
    </submittedName>
</protein>
<dbReference type="Proteomes" id="UP000230605">
    <property type="component" value="Chromosome 7"/>
</dbReference>
<reference evidence="4 6" key="2">
    <citation type="submission" date="2023-09" db="EMBL/GenBank/DDBJ databases">
        <title>Complete-Gapless Cercospora beticola genome.</title>
        <authorList>
            <person name="Wyatt N.A."/>
            <person name="Spanner R.E."/>
            <person name="Bolton M.D."/>
        </authorList>
    </citation>
    <scope>NUCLEOTIDE SEQUENCE [LARGE SCALE GENOMIC DNA]</scope>
    <source>
        <strain evidence="4">Cb09-40</strain>
    </source>
</reference>
<gene>
    <name evidence="3" type="ORF">CB0940_09587</name>
    <name evidence="4" type="ORF">RHO25_010737</name>
</gene>
<dbReference type="PANTHER" id="PTHR10622">
    <property type="entry name" value="HET DOMAIN-CONTAINING PROTEIN"/>
    <property type="match status" value="1"/>
</dbReference>
<feature type="domain" description="DUF8212" evidence="2">
    <location>
        <begin position="228"/>
        <end position="257"/>
    </location>
</feature>
<dbReference type="Pfam" id="PF26640">
    <property type="entry name" value="DUF8212"/>
    <property type="match status" value="1"/>
</dbReference>
<dbReference type="Proteomes" id="UP001302367">
    <property type="component" value="Chromosome 7"/>
</dbReference>
<evidence type="ECO:0000259" key="2">
    <source>
        <dbReference type="Pfam" id="PF26640"/>
    </source>
</evidence>
<feature type="domain" description="Heterokaryon incompatibility" evidence="1">
    <location>
        <begin position="24"/>
        <end position="116"/>
    </location>
</feature>
<evidence type="ECO:0000313" key="3">
    <source>
        <dbReference type="EMBL" id="PIA91727.1"/>
    </source>
</evidence>
<dbReference type="OrthoDB" id="20872at2759"/>
<name>A0A2G5HGR5_CERBT</name>
<dbReference type="EMBL" id="LKMD01000106">
    <property type="protein sequence ID" value="PIA91727.1"/>
    <property type="molecule type" value="Genomic_DNA"/>
</dbReference>
<keyword evidence="6" id="KW-1185">Reference proteome</keyword>
<dbReference type="Pfam" id="PF06985">
    <property type="entry name" value="HET"/>
    <property type="match status" value="1"/>
</dbReference>
<reference evidence="3 5" key="1">
    <citation type="submission" date="2015-10" db="EMBL/GenBank/DDBJ databases">
        <title>The cercosporin biosynthetic gene cluster was horizontally transferred to several fungal lineages and shown to be expanded in Cercospora beticola based on microsynteny with recipient genomes.</title>
        <authorList>
            <person name="De Jonge R."/>
            <person name="Ebert M.K."/>
            <person name="Suttle J.C."/>
            <person name="Jurick Ii W.M."/>
            <person name="Secor G.A."/>
            <person name="Thomma B.P."/>
            <person name="Van De Peer Y."/>
            <person name="Bolton M.D."/>
        </authorList>
    </citation>
    <scope>NUCLEOTIDE SEQUENCE [LARGE SCALE GENOMIC DNA]</scope>
    <source>
        <strain evidence="3 5">09-40</strain>
    </source>
</reference>
<evidence type="ECO:0000259" key="1">
    <source>
        <dbReference type="Pfam" id="PF06985"/>
    </source>
</evidence>
<evidence type="ECO:0000313" key="6">
    <source>
        <dbReference type="Proteomes" id="UP001302367"/>
    </source>
</evidence>
<organism evidence="3 5">
    <name type="scientific">Cercospora beticola</name>
    <name type="common">Sugarbeet leaf spot fungus</name>
    <dbReference type="NCBI Taxonomy" id="122368"/>
    <lineage>
        <taxon>Eukaryota</taxon>
        <taxon>Fungi</taxon>
        <taxon>Dikarya</taxon>
        <taxon>Ascomycota</taxon>
        <taxon>Pezizomycotina</taxon>
        <taxon>Dothideomycetes</taxon>
        <taxon>Dothideomycetidae</taxon>
        <taxon>Mycosphaerellales</taxon>
        <taxon>Mycosphaerellaceae</taxon>
        <taxon>Cercospora</taxon>
    </lineage>
</organism>
<dbReference type="PANTHER" id="PTHR10622:SF10">
    <property type="entry name" value="HET DOMAIN-CONTAINING PROTEIN"/>
    <property type="match status" value="1"/>
</dbReference>